<dbReference type="SMR" id="A0A1H6DAM0"/>
<accession>A0A1I1Z2X7</accession>
<dbReference type="InterPro" id="IPR000182">
    <property type="entry name" value="GNAT_dom"/>
</dbReference>
<evidence type="ECO:0000313" key="5">
    <source>
        <dbReference type="Proteomes" id="UP000236729"/>
    </source>
</evidence>
<organism evidence="2 5">
    <name type="scientific">Saccharopolyspora kobensis</name>
    <dbReference type="NCBI Taxonomy" id="146035"/>
    <lineage>
        <taxon>Bacteria</taxon>
        <taxon>Bacillati</taxon>
        <taxon>Actinomycetota</taxon>
        <taxon>Actinomycetes</taxon>
        <taxon>Pseudonocardiales</taxon>
        <taxon>Pseudonocardiaceae</taxon>
        <taxon>Saccharopolyspora</taxon>
    </lineage>
</organism>
<gene>
    <name evidence="2" type="ORF">SAMN02982929_04112</name>
    <name evidence="3" type="ORF">SAMN05216506_11029</name>
</gene>
<evidence type="ECO:0000313" key="2">
    <source>
        <dbReference type="EMBL" id="SEG82517.1"/>
    </source>
</evidence>
<dbReference type="Gene3D" id="3.40.630.30">
    <property type="match status" value="1"/>
</dbReference>
<evidence type="ECO:0000313" key="3">
    <source>
        <dbReference type="EMBL" id="SFE24823.1"/>
    </source>
</evidence>
<reference evidence="2" key="1">
    <citation type="submission" date="2016-10" db="EMBL/GenBank/DDBJ databases">
        <authorList>
            <person name="de Groot N.N."/>
        </authorList>
    </citation>
    <scope>NUCLEOTIDE SEQUENCE [LARGE SCALE GENOMIC DNA]</scope>
    <source>
        <strain evidence="2">ATCC 20501</strain>
    </source>
</reference>
<dbReference type="EMBL" id="FOME01000010">
    <property type="protein sequence ID" value="SFE24823.1"/>
    <property type="molecule type" value="Genomic_DNA"/>
</dbReference>
<dbReference type="AlphaFoldDB" id="A0A1H6DAM0"/>
<sequence>MFITMTAGPLGDALAQVLPGAVTSRFSPEDLAELVVLQRCCWVSEAIANDTLDVHALHETHEEALAWTQSWTTLVVRRAGRLVAAVRGRLTAEQDWEIGRLMVAPDLAGNGIGSALLALIESQAPASVRRYSLFTGAASQRNIGIYRRAGYQLDEEASRAPGHIPGTVRMIKRAAD</sequence>
<dbReference type="EMBL" id="FNVB01000006">
    <property type="protein sequence ID" value="SEG82517.1"/>
    <property type="molecule type" value="Genomic_DNA"/>
</dbReference>
<reference evidence="4 5" key="2">
    <citation type="submission" date="2016-10" db="EMBL/GenBank/DDBJ databases">
        <authorList>
            <person name="Varghese N."/>
            <person name="Submissions S."/>
        </authorList>
    </citation>
    <scope>NUCLEOTIDE SEQUENCE [LARGE SCALE GENOMIC DNA]</scope>
    <source>
        <strain evidence="5">ATCC 20501</strain>
        <strain evidence="3 4">CGMCC 4.3529</strain>
    </source>
</reference>
<feature type="domain" description="N-acetyltransferase" evidence="1">
    <location>
        <begin position="21"/>
        <end position="175"/>
    </location>
</feature>
<proteinExistence type="predicted"/>
<dbReference type="Pfam" id="PF00583">
    <property type="entry name" value="Acetyltransf_1"/>
    <property type="match status" value="1"/>
</dbReference>
<dbReference type="Proteomes" id="UP000236729">
    <property type="component" value="Unassembled WGS sequence"/>
</dbReference>
<dbReference type="Proteomes" id="UP000199690">
    <property type="component" value="Unassembled WGS sequence"/>
</dbReference>
<dbReference type="GO" id="GO:0016747">
    <property type="term" value="F:acyltransferase activity, transferring groups other than amino-acyl groups"/>
    <property type="evidence" value="ECO:0007669"/>
    <property type="project" value="InterPro"/>
</dbReference>
<evidence type="ECO:0000313" key="4">
    <source>
        <dbReference type="Proteomes" id="UP000199690"/>
    </source>
</evidence>
<protein>
    <submittedName>
        <fullName evidence="3">Acetyltransferase (GNAT) domain-containing protein</fullName>
    </submittedName>
    <submittedName>
        <fullName evidence="2">Acetyltransferase (GNAT) family protein</fullName>
    </submittedName>
</protein>
<keyword evidence="4" id="KW-1185">Reference proteome</keyword>
<evidence type="ECO:0000259" key="1">
    <source>
        <dbReference type="PROSITE" id="PS51186"/>
    </source>
</evidence>
<dbReference type="InterPro" id="IPR016181">
    <property type="entry name" value="Acyl_CoA_acyltransferase"/>
</dbReference>
<keyword evidence="2" id="KW-0808">Transferase</keyword>
<dbReference type="CDD" id="cd04301">
    <property type="entry name" value="NAT_SF"/>
    <property type="match status" value="1"/>
</dbReference>
<dbReference type="PROSITE" id="PS51186">
    <property type="entry name" value="GNAT"/>
    <property type="match status" value="1"/>
</dbReference>
<accession>A0A1H6DAM0</accession>
<name>A0A1H6DAM0_9PSEU</name>
<dbReference type="SUPFAM" id="SSF55729">
    <property type="entry name" value="Acyl-CoA N-acyltransferases (Nat)"/>
    <property type="match status" value="1"/>
</dbReference>